<sequence>MLQVPTEYAIEDETDDPRPQPEYDILYKQDVMSEDIFLGMGDKTPGSQDCTHMVVKVVFPGATMADLDLDVTKERLRAASSKLKLNLYLPLPVDDSKG</sequence>
<evidence type="ECO:0000313" key="2">
    <source>
        <dbReference type="EMBL" id="KAG5183717.1"/>
    </source>
</evidence>
<gene>
    <name evidence="2" type="ORF">JKP88DRAFT_277414</name>
</gene>
<dbReference type="OrthoDB" id="25887at2759"/>
<dbReference type="GO" id="GO:0005737">
    <property type="term" value="C:cytoplasm"/>
    <property type="evidence" value="ECO:0007669"/>
    <property type="project" value="TreeGrafter"/>
</dbReference>
<protein>
    <recommendedName>
        <fullName evidence="4">PIH1D1/2/3 CS-like domain-containing protein</fullName>
    </recommendedName>
</protein>
<dbReference type="Proteomes" id="UP000664859">
    <property type="component" value="Unassembled WGS sequence"/>
</dbReference>
<accession>A0A836CFA7</accession>
<comment type="caution">
    <text evidence="2">The sequence shown here is derived from an EMBL/GenBank/DDBJ whole genome shotgun (WGS) entry which is preliminary data.</text>
</comment>
<dbReference type="InterPro" id="IPR026697">
    <property type="entry name" value="DNAAF6"/>
</dbReference>
<feature type="region of interest" description="Disordered" evidence="1">
    <location>
        <begin position="1"/>
        <end position="21"/>
    </location>
</feature>
<dbReference type="PANTHER" id="PTHR21083">
    <property type="entry name" value="TWISTER"/>
    <property type="match status" value="1"/>
</dbReference>
<dbReference type="GO" id="GO:0045505">
    <property type="term" value="F:dynein intermediate chain binding"/>
    <property type="evidence" value="ECO:0007669"/>
    <property type="project" value="TreeGrafter"/>
</dbReference>
<evidence type="ECO:0008006" key="4">
    <source>
        <dbReference type="Google" id="ProtNLM"/>
    </source>
</evidence>
<dbReference type="EMBL" id="JAFCMP010000190">
    <property type="protein sequence ID" value="KAG5183717.1"/>
    <property type="molecule type" value="Genomic_DNA"/>
</dbReference>
<dbReference type="GO" id="GO:0051087">
    <property type="term" value="F:protein-folding chaperone binding"/>
    <property type="evidence" value="ECO:0007669"/>
    <property type="project" value="InterPro"/>
</dbReference>
<evidence type="ECO:0000256" key="1">
    <source>
        <dbReference type="SAM" id="MobiDB-lite"/>
    </source>
</evidence>
<reference evidence="2" key="1">
    <citation type="submission" date="2021-02" db="EMBL/GenBank/DDBJ databases">
        <title>First Annotated Genome of the Yellow-green Alga Tribonema minus.</title>
        <authorList>
            <person name="Mahan K.M."/>
        </authorList>
    </citation>
    <scope>NUCLEOTIDE SEQUENCE</scope>
    <source>
        <strain evidence="2">UTEX B ZZ1240</strain>
    </source>
</reference>
<evidence type="ECO:0000313" key="3">
    <source>
        <dbReference type="Proteomes" id="UP000664859"/>
    </source>
</evidence>
<dbReference type="AlphaFoldDB" id="A0A836CFA7"/>
<dbReference type="PANTHER" id="PTHR21083:SF0">
    <property type="entry name" value="DYNEIN AXONEMAL ASSEMBLY FACTOR 6"/>
    <property type="match status" value="1"/>
</dbReference>
<proteinExistence type="predicted"/>
<keyword evidence="3" id="KW-1185">Reference proteome</keyword>
<organism evidence="2 3">
    <name type="scientific">Tribonema minus</name>
    <dbReference type="NCBI Taxonomy" id="303371"/>
    <lineage>
        <taxon>Eukaryota</taxon>
        <taxon>Sar</taxon>
        <taxon>Stramenopiles</taxon>
        <taxon>Ochrophyta</taxon>
        <taxon>PX clade</taxon>
        <taxon>Xanthophyceae</taxon>
        <taxon>Tribonematales</taxon>
        <taxon>Tribonemataceae</taxon>
        <taxon>Tribonema</taxon>
    </lineage>
</organism>
<dbReference type="GO" id="GO:0070286">
    <property type="term" value="P:axonemal dynein complex assembly"/>
    <property type="evidence" value="ECO:0007669"/>
    <property type="project" value="InterPro"/>
</dbReference>
<name>A0A836CFA7_9STRA</name>